<reference evidence="3 4" key="1">
    <citation type="submission" date="2015-01" db="EMBL/GenBank/DDBJ databases">
        <title>Comparative genomics of non-oral Prevotella species.</title>
        <authorList>
            <person name="Accetto T."/>
            <person name="Nograsek B."/>
            <person name="Avgustin G."/>
        </authorList>
    </citation>
    <scope>NUCLEOTIDE SEQUENCE [LARGE SCALE GENOMIC DNA]</scope>
    <source>
        <strain evidence="3 4">P5-119</strain>
    </source>
</reference>
<dbReference type="Proteomes" id="UP000032046">
    <property type="component" value="Unassembled WGS sequence"/>
</dbReference>
<gene>
    <name evidence="3" type="ORF">ST44_10335</name>
</gene>
<keyword evidence="4" id="KW-1185">Reference proteome</keyword>
<dbReference type="OrthoDB" id="1120400at2"/>
<comment type="caution">
    <text evidence="3">The sequence shown here is derived from an EMBL/GenBank/DDBJ whole genome shotgun (WGS) entry which is preliminary data.</text>
</comment>
<dbReference type="EMBL" id="JXQK01000075">
    <property type="protein sequence ID" value="KIP60871.1"/>
    <property type="molecule type" value="Genomic_DNA"/>
</dbReference>
<dbReference type="InterPro" id="IPR005182">
    <property type="entry name" value="YdbS-like_PH"/>
</dbReference>
<evidence type="ECO:0000256" key="1">
    <source>
        <dbReference type="SAM" id="Phobius"/>
    </source>
</evidence>
<evidence type="ECO:0000313" key="3">
    <source>
        <dbReference type="EMBL" id="KIP60871.1"/>
    </source>
</evidence>
<proteinExistence type="predicted"/>
<name>A0A0D0ISC1_9BACT</name>
<keyword evidence="1" id="KW-1133">Transmembrane helix</keyword>
<keyword evidence="1" id="KW-0812">Transmembrane</keyword>
<dbReference type="Pfam" id="PF03703">
    <property type="entry name" value="bPH_2"/>
    <property type="match status" value="1"/>
</dbReference>
<sequence length="163" mass="19219">MQQTVRRFHIITLRPHWGQYIISQGFMFLVSLVLFLVAGHEAITFKMPFLILGSVTTLMMLYGCLYLSKLQFIVSSEQLIIQHGIFHRTSDYIELYRIVDFCEQRCIMEQLFGLKTISIYSGDRTNPKLDIYGVREKLDVVGIIRERVEYNKQRRGVYEITNR</sequence>
<evidence type="ECO:0000313" key="4">
    <source>
        <dbReference type="Proteomes" id="UP000032046"/>
    </source>
</evidence>
<dbReference type="STRING" id="1602171.ST44_10335"/>
<protein>
    <recommendedName>
        <fullName evidence="2">YdbS-like PH domain-containing protein</fullName>
    </recommendedName>
</protein>
<feature type="transmembrane region" description="Helical" evidence="1">
    <location>
        <begin position="21"/>
        <end position="43"/>
    </location>
</feature>
<feature type="transmembrane region" description="Helical" evidence="1">
    <location>
        <begin position="49"/>
        <end position="68"/>
    </location>
</feature>
<dbReference type="RefSeq" id="WP_042519877.1">
    <property type="nucleotide sequence ID" value="NZ_JXQI01000018.1"/>
</dbReference>
<accession>A0A0D0ISC1</accession>
<dbReference type="AlphaFoldDB" id="A0A0D0ISC1"/>
<feature type="domain" description="YdbS-like PH" evidence="2">
    <location>
        <begin position="71"/>
        <end position="134"/>
    </location>
</feature>
<organism evidence="3 4">
    <name type="scientific">Prevotella pectinovora</name>
    <dbReference type="NCBI Taxonomy" id="1602169"/>
    <lineage>
        <taxon>Bacteria</taxon>
        <taxon>Pseudomonadati</taxon>
        <taxon>Bacteroidota</taxon>
        <taxon>Bacteroidia</taxon>
        <taxon>Bacteroidales</taxon>
        <taxon>Prevotellaceae</taxon>
        <taxon>Prevotella</taxon>
    </lineage>
</organism>
<keyword evidence="1" id="KW-0472">Membrane</keyword>
<evidence type="ECO:0000259" key="2">
    <source>
        <dbReference type="Pfam" id="PF03703"/>
    </source>
</evidence>